<dbReference type="Gene3D" id="6.10.140.390">
    <property type="match status" value="1"/>
</dbReference>
<feature type="domain" description="cGMP-dependent protein kinase interacting" evidence="4">
    <location>
        <begin position="576"/>
        <end position="603"/>
    </location>
</feature>
<feature type="compositionally biased region" description="Low complexity" evidence="3">
    <location>
        <begin position="368"/>
        <end position="393"/>
    </location>
</feature>
<dbReference type="AlphaFoldDB" id="A0A4E0RES3"/>
<dbReference type="CDD" id="cd21930">
    <property type="entry name" value="IPD_PPP1R12"/>
    <property type="match status" value="1"/>
</dbReference>
<protein>
    <submittedName>
        <fullName evidence="5">Protein phosphatase 1 regulatory subunit 12B</fullName>
    </submittedName>
</protein>
<feature type="region of interest" description="Disordered" evidence="3">
    <location>
        <begin position="17"/>
        <end position="116"/>
    </location>
</feature>
<feature type="region of interest" description="Disordered" evidence="3">
    <location>
        <begin position="285"/>
        <end position="510"/>
    </location>
</feature>
<dbReference type="GO" id="GO:0005737">
    <property type="term" value="C:cytoplasm"/>
    <property type="evidence" value="ECO:0007669"/>
    <property type="project" value="TreeGrafter"/>
</dbReference>
<dbReference type="InterPro" id="IPR051226">
    <property type="entry name" value="PP1_Regulatory_Subunit"/>
</dbReference>
<feature type="compositionally biased region" description="Low complexity" evidence="3">
    <location>
        <begin position="198"/>
        <end position="210"/>
    </location>
</feature>
<feature type="compositionally biased region" description="Basic residues" evidence="3">
    <location>
        <begin position="328"/>
        <end position="337"/>
    </location>
</feature>
<accession>A0A4E0RES3</accession>
<reference evidence="5" key="1">
    <citation type="submission" date="2019-03" db="EMBL/GenBank/DDBJ databases">
        <title>Improved annotation for the trematode Fasciola hepatica.</title>
        <authorList>
            <person name="Choi Y.-J."/>
            <person name="Martin J."/>
            <person name="Mitreva M."/>
        </authorList>
    </citation>
    <scope>NUCLEOTIDE SEQUENCE [LARGE SCALE GENOMIC DNA]</scope>
</reference>
<feature type="compositionally biased region" description="Polar residues" evidence="3">
    <location>
        <begin position="357"/>
        <end position="367"/>
    </location>
</feature>
<feature type="compositionally biased region" description="Polar residues" evidence="3">
    <location>
        <begin position="464"/>
        <end position="474"/>
    </location>
</feature>
<evidence type="ECO:0000313" key="6">
    <source>
        <dbReference type="Proteomes" id="UP000230066"/>
    </source>
</evidence>
<feature type="compositionally biased region" description="Basic and acidic residues" evidence="3">
    <location>
        <begin position="453"/>
        <end position="462"/>
    </location>
</feature>
<dbReference type="GO" id="GO:0019208">
    <property type="term" value="F:phosphatase regulator activity"/>
    <property type="evidence" value="ECO:0007669"/>
    <property type="project" value="TreeGrafter"/>
</dbReference>
<comment type="caution">
    <text evidence="5">The sequence shown here is derived from an EMBL/GenBank/DDBJ whole genome shotgun (WGS) entry which is preliminary data.</text>
</comment>
<evidence type="ECO:0000259" key="4">
    <source>
        <dbReference type="Pfam" id="PF15898"/>
    </source>
</evidence>
<dbReference type="GO" id="GO:0004857">
    <property type="term" value="F:enzyme inhibitor activity"/>
    <property type="evidence" value="ECO:0007669"/>
    <property type="project" value="TreeGrafter"/>
</dbReference>
<feature type="compositionally biased region" description="Basic and acidic residues" evidence="3">
    <location>
        <begin position="160"/>
        <end position="171"/>
    </location>
</feature>
<gene>
    <name evidence="5" type="ORF">D915_002700</name>
</gene>
<organism evidence="5 6">
    <name type="scientific">Fasciola hepatica</name>
    <name type="common">Liver fluke</name>
    <dbReference type="NCBI Taxonomy" id="6192"/>
    <lineage>
        <taxon>Eukaryota</taxon>
        <taxon>Metazoa</taxon>
        <taxon>Spiralia</taxon>
        <taxon>Lophotrochozoa</taxon>
        <taxon>Platyhelminthes</taxon>
        <taxon>Trematoda</taxon>
        <taxon>Digenea</taxon>
        <taxon>Plagiorchiida</taxon>
        <taxon>Echinostomata</taxon>
        <taxon>Echinostomatoidea</taxon>
        <taxon>Fasciolidae</taxon>
        <taxon>Fasciola</taxon>
    </lineage>
</organism>
<dbReference type="PANTHER" id="PTHR24179:SF21">
    <property type="entry name" value="MYOSIN BINDING SUBUNIT, ISOFORM O"/>
    <property type="match status" value="1"/>
</dbReference>
<dbReference type="Proteomes" id="UP000230066">
    <property type="component" value="Unassembled WGS sequence"/>
</dbReference>
<dbReference type="EMBL" id="JXXN02000869">
    <property type="protein sequence ID" value="THD26086.1"/>
    <property type="molecule type" value="Genomic_DNA"/>
</dbReference>
<evidence type="ECO:0000313" key="5">
    <source>
        <dbReference type="EMBL" id="THD26086.1"/>
    </source>
</evidence>
<feature type="compositionally biased region" description="Pro residues" evidence="3">
    <location>
        <begin position="177"/>
        <end position="193"/>
    </location>
</feature>
<evidence type="ECO:0000256" key="1">
    <source>
        <dbReference type="ARBA" id="ARBA00022473"/>
    </source>
</evidence>
<feature type="region of interest" description="Disordered" evidence="3">
    <location>
        <begin position="147"/>
        <end position="251"/>
    </location>
</feature>
<feature type="compositionally biased region" description="Polar residues" evidence="3">
    <location>
        <begin position="556"/>
        <end position="566"/>
    </location>
</feature>
<keyword evidence="2" id="KW-0677">Repeat</keyword>
<dbReference type="PANTHER" id="PTHR24179">
    <property type="entry name" value="PROTEIN PHOSPHATASE 1 REGULATORY SUBUNIT 12"/>
    <property type="match status" value="1"/>
</dbReference>
<keyword evidence="1" id="KW-0217">Developmental protein</keyword>
<dbReference type="Pfam" id="PF15898">
    <property type="entry name" value="PRKG1_interact"/>
    <property type="match status" value="1"/>
</dbReference>
<evidence type="ECO:0000256" key="3">
    <source>
        <dbReference type="SAM" id="MobiDB-lite"/>
    </source>
</evidence>
<feature type="compositionally biased region" description="Basic and acidic residues" evidence="3">
    <location>
        <begin position="107"/>
        <end position="116"/>
    </location>
</feature>
<name>A0A4E0RES3_FASHE</name>
<feature type="compositionally biased region" description="Low complexity" evidence="3">
    <location>
        <begin position="537"/>
        <end position="555"/>
    </location>
</feature>
<dbReference type="InterPro" id="IPR031775">
    <property type="entry name" value="PRKG1_interact"/>
</dbReference>
<feature type="compositionally biased region" description="Low complexity" evidence="3">
    <location>
        <begin position="491"/>
        <end position="503"/>
    </location>
</feature>
<feature type="region of interest" description="Disordered" evidence="3">
    <location>
        <begin position="532"/>
        <end position="570"/>
    </location>
</feature>
<feature type="compositionally biased region" description="Polar residues" evidence="3">
    <location>
        <begin position="57"/>
        <end position="75"/>
    </location>
</feature>
<evidence type="ECO:0000256" key="2">
    <source>
        <dbReference type="ARBA" id="ARBA00022737"/>
    </source>
</evidence>
<sequence>MNDALAALMNDHRPVVVNEKMAGVEEESPSSSQSPISKKTAANAAAELPRTKFATPPLSSVPSLGSQTYTDTENGSAPVISKSKEKVIENSVKPRKTPSPTPPSIDHSLKELTEGNESHDAVVELNGMVKNQEPFDVSEHKVSATTEVIAAKSLPPMVSRRPEDRLHDSHVRLRSPPARPTPTPQSPSPPPTPHKSTEITTSGTTITSVSADESESTAKAARIVTIRKRTSIDNSVSSEGDSTTASPTPITLTAVTVPTTVTTTTTVSSSTIPSSAALASAASAALLNRPESTRSSSPLSGDDLHENRRVSFVMAPAKSGETETQRSVKARYVRSTRRSTQGVSAEELEQAKRLIDHNNNSATMSSGAQPASSENSQPQEQQQKSSDSSTDTSLRPRLDRPTVHITRTAAIRSPAAQSPVESDSVVRRRPTGDEAFSSGYGTDDVLRNHRGNRQSEAEERVKATAQTTPSSDNTYFPYRGISSRLPSTNEDVSGSRSSSVSDSPFKGSRDRSFRDRLVEATEYLEREQLLNRRRAAQRQSASSPTSPSLTSPATPGNSTGVTSTTDLGVKPIVPRELNRLREENMKMKEENGALIRVISKLSRPI</sequence>
<proteinExistence type="predicted"/>
<keyword evidence="6" id="KW-1185">Reference proteome</keyword>
<feature type="compositionally biased region" description="Polar residues" evidence="3">
    <location>
        <begin position="232"/>
        <end position="246"/>
    </location>
</feature>
<dbReference type="GO" id="GO:0019901">
    <property type="term" value="F:protein kinase binding"/>
    <property type="evidence" value="ECO:0007669"/>
    <property type="project" value="InterPro"/>
</dbReference>